<accession>A0A8J6HUK8</accession>
<gene>
    <name evidence="2" type="ORF">GEV33_002219</name>
</gene>
<reference evidence="2" key="1">
    <citation type="journal article" date="2020" name="J Insects Food Feed">
        <title>The yellow mealworm (Tenebrio molitor) genome: a resource for the emerging insects as food and feed industry.</title>
        <authorList>
            <person name="Eriksson T."/>
            <person name="Andere A."/>
            <person name="Kelstrup H."/>
            <person name="Emery V."/>
            <person name="Picard C."/>
        </authorList>
    </citation>
    <scope>NUCLEOTIDE SEQUENCE</scope>
    <source>
        <strain evidence="2">Stoneville</strain>
        <tissue evidence="2">Whole head</tissue>
    </source>
</reference>
<dbReference type="Proteomes" id="UP000719412">
    <property type="component" value="Unassembled WGS sequence"/>
</dbReference>
<evidence type="ECO:0000313" key="3">
    <source>
        <dbReference type="Proteomes" id="UP000719412"/>
    </source>
</evidence>
<organism evidence="2 3">
    <name type="scientific">Tenebrio molitor</name>
    <name type="common">Yellow mealworm beetle</name>
    <dbReference type="NCBI Taxonomy" id="7067"/>
    <lineage>
        <taxon>Eukaryota</taxon>
        <taxon>Metazoa</taxon>
        <taxon>Ecdysozoa</taxon>
        <taxon>Arthropoda</taxon>
        <taxon>Hexapoda</taxon>
        <taxon>Insecta</taxon>
        <taxon>Pterygota</taxon>
        <taxon>Neoptera</taxon>
        <taxon>Endopterygota</taxon>
        <taxon>Coleoptera</taxon>
        <taxon>Polyphaga</taxon>
        <taxon>Cucujiformia</taxon>
        <taxon>Tenebrionidae</taxon>
        <taxon>Tenebrio</taxon>
    </lineage>
</organism>
<feature type="region of interest" description="Disordered" evidence="1">
    <location>
        <begin position="39"/>
        <end position="89"/>
    </location>
</feature>
<feature type="compositionally biased region" description="Basic and acidic residues" evidence="1">
    <location>
        <begin position="67"/>
        <end position="76"/>
    </location>
</feature>
<proteinExistence type="predicted"/>
<protein>
    <submittedName>
        <fullName evidence="2">Uncharacterized protein</fullName>
    </submittedName>
</protein>
<evidence type="ECO:0000313" key="2">
    <source>
        <dbReference type="EMBL" id="KAH0820572.1"/>
    </source>
</evidence>
<keyword evidence="3" id="KW-1185">Reference proteome</keyword>
<comment type="caution">
    <text evidence="2">The sequence shown here is derived from an EMBL/GenBank/DDBJ whole genome shotgun (WGS) entry which is preliminary data.</text>
</comment>
<dbReference type="EMBL" id="JABDTM020011508">
    <property type="protein sequence ID" value="KAH0820572.1"/>
    <property type="molecule type" value="Genomic_DNA"/>
</dbReference>
<feature type="compositionally biased region" description="Low complexity" evidence="1">
    <location>
        <begin position="77"/>
        <end position="89"/>
    </location>
</feature>
<name>A0A8J6HUK8_TENMO</name>
<evidence type="ECO:0000256" key="1">
    <source>
        <dbReference type="SAM" id="MobiDB-lite"/>
    </source>
</evidence>
<dbReference type="AlphaFoldDB" id="A0A8J6HUK8"/>
<sequence length="89" mass="10091">MTAGQESSPIDDRKSICCRGKFGERLLAEVGPEKIKQIPQGRRKKFAKEKSAGIIYPGEGNSFRKRNCFDPREPPSRGRNNLRRGNCLR</sequence>
<reference evidence="2" key="2">
    <citation type="submission" date="2021-08" db="EMBL/GenBank/DDBJ databases">
        <authorList>
            <person name="Eriksson T."/>
        </authorList>
    </citation>
    <scope>NUCLEOTIDE SEQUENCE</scope>
    <source>
        <strain evidence="2">Stoneville</strain>
        <tissue evidence="2">Whole head</tissue>
    </source>
</reference>